<evidence type="ECO:0000313" key="1">
    <source>
        <dbReference type="EMBL" id="CDX03026.1"/>
    </source>
</evidence>
<dbReference type="AlphaFoldDB" id="A0A098B583"/>
<accession>A0A098B583</accession>
<organism evidence="1">
    <name type="scientific">Desulfitobacterium hafniense</name>
    <name type="common">Desulfitobacterium frappieri</name>
    <dbReference type="NCBI Taxonomy" id="49338"/>
    <lineage>
        <taxon>Bacteria</taxon>
        <taxon>Bacillati</taxon>
        <taxon>Bacillota</taxon>
        <taxon>Clostridia</taxon>
        <taxon>Eubacteriales</taxon>
        <taxon>Desulfitobacteriaceae</taxon>
        <taxon>Desulfitobacterium</taxon>
    </lineage>
</organism>
<gene>
    <name evidence="1" type="ORF">DPCES_3139</name>
</gene>
<sequence length="274" mass="31518">MWPKRKILLLVPRDRDEWQGILSLLNALHRDVIVREASPEASVDWADGTIPGLEEELYDASDAGPTEILYWPGIPQEDPHRQWGLSRGLMQTELTEFLHRYWEEEIILPVNSGVGDDEPFLWKILDCAGFEPSLLWQTGEGQWEVRINNGLHWIIPESWLTGGWGHESFGRRPQLVLTESCWVCQGEQVEFYGDKDRFEYLGDVAPCGNKPLDDAVYTVVLQALQLGVPWRSIRRAYDMMNIRWYTNDMARDEGTDRAPVPSAEIEYLAYRGTG</sequence>
<dbReference type="EMBL" id="LK996017">
    <property type="protein sequence ID" value="CDX03026.1"/>
    <property type="molecule type" value="Genomic_DNA"/>
</dbReference>
<reference evidence="1" key="1">
    <citation type="submission" date="2014-07" db="EMBL/GenBank/DDBJ databases">
        <authorList>
            <person name="Hornung V.Bastian."/>
        </authorList>
    </citation>
    <scope>NUCLEOTIDE SEQUENCE</scope>
    <source>
        <strain evidence="1">PCE-S</strain>
    </source>
</reference>
<dbReference type="PATRIC" id="fig|49338.4.peg.3382"/>
<dbReference type="RefSeq" id="WP_208925867.1">
    <property type="nucleotide sequence ID" value="NZ_LK996017.1"/>
</dbReference>
<name>A0A098B583_DESHA</name>
<protein>
    <submittedName>
        <fullName evidence="1">Uncharacterized protein</fullName>
    </submittedName>
</protein>
<proteinExistence type="predicted"/>